<evidence type="ECO:0000313" key="2">
    <source>
        <dbReference type="Proteomes" id="UP000799439"/>
    </source>
</evidence>
<keyword evidence="2" id="KW-1185">Reference proteome</keyword>
<sequence>MQWLDRYASDFHKWRSADHGGRVVHYRPLGVIESSFDADGLYYEGRADIKLGLSFEIKTNESKMQLRERIILAITCLRLHHTMLATKADRFDSSYMDSAAYTRWDRYFLIDQPTDPQDALRSAEAITTFVADHYPTIDPDKLHNHARNSSRVVTPDISLTRLLVLPMTKTTSSTHSLRFIFVMAHQIADGLTTRTWQTHFLDLLNTPLVDLRSSIPSLIQSLPTRLIPPQEALYPHIPGSKARQRWFWAITLALRHVRRPPPDSFPNPLYRTTPAPATLPSDYTFSSILPYTRPPSLSAGEISASIPPSLAAKLHTLCRSASSSVGAGLFVLIALSMMDIHSHRFPSHPPQPFVGSFPINPRPLLPRPQEAESCMLAFSSGVTLPYLPPSLPLAGRIKLLVRAAQRQLSRYQKRPPAPLEAQTQRERDIALYGPNGPKRVLMLNYLDALERVDAKLPPEYRLGLRPGGEELAPKYGTLATCGVSSVGRADGSLFVGKYDLGPPLKEGEGSRVDFRGSSASVRPREGEFLVGISGTTEGGIGINVSYDACAVDEVWAERWKERVEGMLGEVVIEEKGEDGRARL</sequence>
<protein>
    <recommendedName>
        <fullName evidence="3">Alcohol acetyltransferase</fullName>
    </recommendedName>
</protein>
<dbReference type="PANTHER" id="PTHR28037:SF1">
    <property type="entry name" value="ALCOHOL O-ACETYLTRANSFERASE 1-RELATED"/>
    <property type="match status" value="1"/>
</dbReference>
<evidence type="ECO:0008006" key="3">
    <source>
        <dbReference type="Google" id="ProtNLM"/>
    </source>
</evidence>
<name>A0A9P4MIS4_9PEZI</name>
<dbReference type="InterPro" id="IPR023213">
    <property type="entry name" value="CAT-like_dom_sf"/>
</dbReference>
<dbReference type="PANTHER" id="PTHR28037">
    <property type="entry name" value="ALCOHOL O-ACETYLTRANSFERASE 1-RELATED"/>
    <property type="match status" value="1"/>
</dbReference>
<dbReference type="OrthoDB" id="3355480at2759"/>
<dbReference type="EMBL" id="ML996088">
    <property type="protein sequence ID" value="KAF2151349.1"/>
    <property type="molecule type" value="Genomic_DNA"/>
</dbReference>
<proteinExistence type="predicted"/>
<dbReference type="Gene3D" id="3.30.559.10">
    <property type="entry name" value="Chloramphenicol acetyltransferase-like domain"/>
    <property type="match status" value="1"/>
</dbReference>
<dbReference type="Proteomes" id="UP000799439">
    <property type="component" value="Unassembled WGS sequence"/>
</dbReference>
<accession>A0A9P4MIS4</accession>
<comment type="caution">
    <text evidence="1">The sequence shown here is derived from an EMBL/GenBank/DDBJ whole genome shotgun (WGS) entry which is preliminary data.</text>
</comment>
<dbReference type="InterPro" id="IPR052058">
    <property type="entry name" value="Alcohol_O-acetyltransferase"/>
</dbReference>
<gene>
    <name evidence="1" type="ORF">K461DRAFT_280139</name>
</gene>
<evidence type="ECO:0000313" key="1">
    <source>
        <dbReference type="EMBL" id="KAF2151349.1"/>
    </source>
</evidence>
<reference evidence="1" key="1">
    <citation type="journal article" date="2020" name="Stud. Mycol.">
        <title>101 Dothideomycetes genomes: a test case for predicting lifestyles and emergence of pathogens.</title>
        <authorList>
            <person name="Haridas S."/>
            <person name="Albert R."/>
            <person name="Binder M."/>
            <person name="Bloem J."/>
            <person name="Labutti K."/>
            <person name="Salamov A."/>
            <person name="Andreopoulos B."/>
            <person name="Baker S."/>
            <person name="Barry K."/>
            <person name="Bills G."/>
            <person name="Bluhm B."/>
            <person name="Cannon C."/>
            <person name="Castanera R."/>
            <person name="Culley D."/>
            <person name="Daum C."/>
            <person name="Ezra D."/>
            <person name="Gonzalez J."/>
            <person name="Henrissat B."/>
            <person name="Kuo A."/>
            <person name="Liang C."/>
            <person name="Lipzen A."/>
            <person name="Lutzoni F."/>
            <person name="Magnuson J."/>
            <person name="Mondo S."/>
            <person name="Nolan M."/>
            <person name="Ohm R."/>
            <person name="Pangilinan J."/>
            <person name="Park H.-J."/>
            <person name="Ramirez L."/>
            <person name="Alfaro M."/>
            <person name="Sun H."/>
            <person name="Tritt A."/>
            <person name="Yoshinaga Y."/>
            <person name="Zwiers L.-H."/>
            <person name="Turgeon B."/>
            <person name="Goodwin S."/>
            <person name="Spatafora J."/>
            <person name="Crous P."/>
            <person name="Grigoriev I."/>
        </authorList>
    </citation>
    <scope>NUCLEOTIDE SEQUENCE</scope>
    <source>
        <strain evidence="1">CBS 260.36</strain>
    </source>
</reference>
<organism evidence="1 2">
    <name type="scientific">Myriangium duriaei CBS 260.36</name>
    <dbReference type="NCBI Taxonomy" id="1168546"/>
    <lineage>
        <taxon>Eukaryota</taxon>
        <taxon>Fungi</taxon>
        <taxon>Dikarya</taxon>
        <taxon>Ascomycota</taxon>
        <taxon>Pezizomycotina</taxon>
        <taxon>Dothideomycetes</taxon>
        <taxon>Dothideomycetidae</taxon>
        <taxon>Myriangiales</taxon>
        <taxon>Myriangiaceae</taxon>
        <taxon>Myriangium</taxon>
    </lineage>
</organism>
<dbReference type="AlphaFoldDB" id="A0A9P4MIS4"/>